<dbReference type="InterPro" id="IPR045499">
    <property type="entry name" value="DUF6492"/>
</dbReference>
<evidence type="ECO:0000313" key="2">
    <source>
        <dbReference type="EMBL" id="QTD37472.1"/>
    </source>
</evidence>
<keyword evidence="1" id="KW-1133">Transmembrane helix</keyword>
<accession>A0ABX7ST95</accession>
<dbReference type="RefSeq" id="WP_207971642.1">
    <property type="nucleotide sequence ID" value="NZ_CP071795.1"/>
</dbReference>
<sequence length="295" mass="34738">MKLDLIIPLKSNLLSLAINNTIPSLIKNISFNNIYIVTKKDNFEAIKNALGNTVICLDENKILDGLILNNIQEYFKKRNVDYNRAGWYFQQFLKLSISKLNFITNLYLVWDADAVALKPIQFISKDDKVFLEKTKEHHKPYFITLEKLIGLKKQVNFSFIAEYLVFDKEIVKEMLLKISKNKNWWFDVLDKIDSVNLEKSGFSEYETYGNYVSKFYKERFIIRNLNKTRKGVRFLGKQPSEKGLKLFSYVYDYMSFEQWHKKYTPLPIRVVAIFFSLFIGIIKKSKSSSKTLISF</sequence>
<proteinExistence type="predicted"/>
<gene>
    <name evidence="2" type="ORF">JL193_15545</name>
</gene>
<name>A0ABX7ST95_9FLAO</name>
<evidence type="ECO:0000256" key="1">
    <source>
        <dbReference type="SAM" id="Phobius"/>
    </source>
</evidence>
<organism evidence="2 3">
    <name type="scientific">Polaribacter batillariae</name>
    <dbReference type="NCBI Taxonomy" id="2808900"/>
    <lineage>
        <taxon>Bacteria</taxon>
        <taxon>Pseudomonadati</taxon>
        <taxon>Bacteroidota</taxon>
        <taxon>Flavobacteriia</taxon>
        <taxon>Flavobacteriales</taxon>
        <taxon>Flavobacteriaceae</taxon>
    </lineage>
</organism>
<keyword evidence="3" id="KW-1185">Reference proteome</keyword>
<keyword evidence="1" id="KW-0812">Transmembrane</keyword>
<evidence type="ECO:0000313" key="3">
    <source>
        <dbReference type="Proteomes" id="UP000663935"/>
    </source>
</evidence>
<feature type="transmembrane region" description="Helical" evidence="1">
    <location>
        <begin position="266"/>
        <end position="282"/>
    </location>
</feature>
<dbReference type="Pfam" id="PF20102">
    <property type="entry name" value="DUF6492"/>
    <property type="match status" value="1"/>
</dbReference>
<keyword evidence="1" id="KW-0472">Membrane</keyword>
<protein>
    <submittedName>
        <fullName evidence="2">Uncharacterized protein</fullName>
    </submittedName>
</protein>
<dbReference type="Proteomes" id="UP000663935">
    <property type="component" value="Chromosome"/>
</dbReference>
<dbReference type="EMBL" id="CP071795">
    <property type="protein sequence ID" value="QTD37472.1"/>
    <property type="molecule type" value="Genomic_DNA"/>
</dbReference>
<reference evidence="2 3" key="1">
    <citation type="submission" date="2021-03" db="EMBL/GenBank/DDBJ databases">
        <title>Complete genome of Polaribacter_sp.G4M1.</title>
        <authorList>
            <person name="Jeong S.W."/>
            <person name="Bae J.W."/>
        </authorList>
    </citation>
    <scope>NUCLEOTIDE SEQUENCE [LARGE SCALE GENOMIC DNA]</scope>
    <source>
        <strain evidence="2 3">G4M1</strain>
    </source>
</reference>